<protein>
    <submittedName>
        <fullName evidence="4">Transposon TX1 uncharacterized 149 kDa protein</fullName>
    </submittedName>
</protein>
<dbReference type="PROSITE" id="PS50158">
    <property type="entry name" value="ZF_CCHC"/>
    <property type="match status" value="2"/>
</dbReference>
<organism evidence="4 5">
    <name type="scientific">Acropora cervicornis</name>
    <name type="common">Staghorn coral</name>
    <dbReference type="NCBI Taxonomy" id="6130"/>
    <lineage>
        <taxon>Eukaryota</taxon>
        <taxon>Metazoa</taxon>
        <taxon>Cnidaria</taxon>
        <taxon>Anthozoa</taxon>
        <taxon>Hexacorallia</taxon>
        <taxon>Scleractinia</taxon>
        <taxon>Astrocoeniina</taxon>
        <taxon>Acroporidae</taxon>
        <taxon>Acropora</taxon>
    </lineage>
</organism>
<reference evidence="4" key="1">
    <citation type="journal article" date="2023" name="G3 (Bethesda)">
        <title>Whole genome assembly and annotation of the endangered Caribbean coral Acropora cervicornis.</title>
        <authorList>
            <person name="Selwyn J.D."/>
            <person name="Vollmer S.V."/>
        </authorList>
    </citation>
    <scope>NUCLEOTIDE SEQUENCE</scope>
    <source>
        <strain evidence="4">K2</strain>
    </source>
</reference>
<keyword evidence="5" id="KW-1185">Reference proteome</keyword>
<dbReference type="SMART" id="SM00343">
    <property type="entry name" value="ZnF_C2HC"/>
    <property type="match status" value="3"/>
</dbReference>
<dbReference type="GO" id="GO:0003723">
    <property type="term" value="F:RNA binding"/>
    <property type="evidence" value="ECO:0007669"/>
    <property type="project" value="InterPro"/>
</dbReference>
<comment type="caution">
    <text evidence="4">The sequence shown here is derived from an EMBL/GenBank/DDBJ whole genome shotgun (WGS) entry which is preliminary data.</text>
</comment>
<feature type="domain" description="CCHC-type" evidence="3">
    <location>
        <begin position="190"/>
        <end position="204"/>
    </location>
</feature>
<keyword evidence="1" id="KW-0863">Zinc-finger</keyword>
<evidence type="ECO:0000256" key="1">
    <source>
        <dbReference type="PROSITE-ProRule" id="PRU00047"/>
    </source>
</evidence>
<dbReference type="PANTHER" id="PTHR22639:SF3">
    <property type="entry name" value="ZINC FINGER CCHC DOMAIN-CONTAINING PROTEIN 3"/>
    <property type="match status" value="1"/>
</dbReference>
<dbReference type="SUPFAM" id="SSF57756">
    <property type="entry name" value="Retrovirus zinc finger-like domains"/>
    <property type="match status" value="1"/>
</dbReference>
<feature type="region of interest" description="Disordered" evidence="2">
    <location>
        <begin position="264"/>
        <end position="389"/>
    </location>
</feature>
<dbReference type="InterPro" id="IPR036875">
    <property type="entry name" value="Znf_CCHC_sf"/>
</dbReference>
<dbReference type="GO" id="GO:0008270">
    <property type="term" value="F:zinc ion binding"/>
    <property type="evidence" value="ECO:0007669"/>
    <property type="project" value="UniProtKB-KW"/>
</dbReference>
<dbReference type="GO" id="GO:0003690">
    <property type="term" value="F:double-stranded DNA binding"/>
    <property type="evidence" value="ECO:0007669"/>
    <property type="project" value="InterPro"/>
</dbReference>
<dbReference type="InterPro" id="IPR042509">
    <property type="entry name" value="ZCCHC3"/>
</dbReference>
<accession>A0AAD9Q957</accession>
<feature type="compositionally biased region" description="Basic and acidic residues" evidence="2">
    <location>
        <begin position="271"/>
        <end position="346"/>
    </location>
</feature>
<dbReference type="Pfam" id="PF00098">
    <property type="entry name" value="zf-CCHC"/>
    <property type="match status" value="2"/>
</dbReference>
<name>A0AAD9Q957_ACRCE</name>
<dbReference type="GO" id="GO:0002218">
    <property type="term" value="P:activation of innate immune response"/>
    <property type="evidence" value="ECO:0007669"/>
    <property type="project" value="InterPro"/>
</dbReference>
<evidence type="ECO:0000259" key="3">
    <source>
        <dbReference type="PROSITE" id="PS50158"/>
    </source>
</evidence>
<proteinExistence type="predicted"/>
<keyword evidence="1" id="KW-0862">Zinc</keyword>
<keyword evidence="1" id="KW-0479">Metal-binding</keyword>
<dbReference type="AlphaFoldDB" id="A0AAD9Q957"/>
<evidence type="ECO:0000313" key="5">
    <source>
        <dbReference type="Proteomes" id="UP001249851"/>
    </source>
</evidence>
<feature type="domain" description="CCHC-type" evidence="3">
    <location>
        <begin position="173"/>
        <end position="188"/>
    </location>
</feature>
<dbReference type="Gene3D" id="4.10.60.10">
    <property type="entry name" value="Zinc finger, CCHC-type"/>
    <property type="match status" value="1"/>
</dbReference>
<evidence type="ECO:0000313" key="4">
    <source>
        <dbReference type="EMBL" id="KAK2557039.1"/>
    </source>
</evidence>
<dbReference type="InterPro" id="IPR001878">
    <property type="entry name" value="Znf_CCHC"/>
</dbReference>
<gene>
    <name evidence="4" type="ORF">P5673_020890</name>
</gene>
<reference evidence="4" key="2">
    <citation type="journal article" date="2023" name="Science">
        <title>Genomic signatures of disease resistance in endangered staghorn corals.</title>
        <authorList>
            <person name="Vollmer S.V."/>
            <person name="Selwyn J.D."/>
            <person name="Despard B.A."/>
            <person name="Roesel C.L."/>
        </authorList>
    </citation>
    <scope>NUCLEOTIDE SEQUENCE</scope>
    <source>
        <strain evidence="4">K2</strain>
    </source>
</reference>
<feature type="compositionally biased region" description="Basic and acidic residues" evidence="2">
    <location>
        <begin position="355"/>
        <end position="372"/>
    </location>
</feature>
<dbReference type="PANTHER" id="PTHR22639">
    <property type="entry name" value="GAG-RELATED PROTEIN"/>
    <property type="match status" value="1"/>
</dbReference>
<sequence>MMHNGANFTPAKESWNIEEETVIYFSLDTSVPTNAIIEAFDAAGVDYEDILSIQRRLSSNTWVVAFRTATAKEQVLSAWNFVIAGHRVFIADCDRKISLVKVYNAPNEMPDSVIIGRLSVYGSVLSFRRDLLTDSIFNGVRTARMEVKKDIPSTVRIAGEFIRFWYAGQPKTCRRCGDLGHLIKECESVRCFNCEQSGHRSEECEMPPLCSICRPVDHLVYECPYFCFSANVSVTVQTVQNASTPSSYAGAAKAPRTVAFHSVLPSVPSKPSEDQGEKARGKEKQERTKEKRRTSEVSKESSRRSYERGWESRERDGRGVARDRGRERDPDRDRDRERERERERYRDRSHHYRRERSGDEDRYRSKDHDRERSHRSHGRSSESSDSEGWTEVQYKNHDFVALTFSPDDCPGTRSGVWKFNSSLLNDVIFKCELSQLITDQKQFMANFQTIGVWWDNLKVVIRNFCQKYCSRKRKSTNCFRTSLTNRLIRAKNDFACGNESRSAEIRDLECSLSSLALREAEGAKIRSRAKWFKEGEKPTRYFFRRENQRAAKNSFESLINSQGQEISSQIDMESILVDFYKNLFSKDNLDLHVQESLIDDLEFTLSDSERAMWLGRWRCNGASPFGLNWVLKLRILGVHFSNGLVSVDSENWRAKLDKLELVGLASWTLVVTALLKFLTLSASAVLTSDETLTSIQFEKHRPVSVRVVFQTPLLSAYPARANSLKTHGFLTSTYLTLHPAERRDVMLFHVDSGLFLALPMTLNQTDLSLECHGKLVQRLCAPEPLK</sequence>
<dbReference type="EMBL" id="JARQWQ010000052">
    <property type="protein sequence ID" value="KAK2557039.1"/>
    <property type="molecule type" value="Genomic_DNA"/>
</dbReference>
<dbReference type="Proteomes" id="UP001249851">
    <property type="component" value="Unassembled WGS sequence"/>
</dbReference>
<evidence type="ECO:0000256" key="2">
    <source>
        <dbReference type="SAM" id="MobiDB-lite"/>
    </source>
</evidence>